<dbReference type="Proteomes" id="UP001596472">
    <property type="component" value="Unassembled WGS sequence"/>
</dbReference>
<dbReference type="PANTHER" id="PTHR30383">
    <property type="entry name" value="THIOESTERASE 1/PROTEASE 1/LYSOPHOSPHOLIPASE L1"/>
    <property type="match status" value="1"/>
</dbReference>
<accession>A0ABW2L8N9</accession>
<dbReference type="InterPro" id="IPR036514">
    <property type="entry name" value="SGNH_hydro_sf"/>
</dbReference>
<dbReference type="EMBL" id="JBHTBS010000006">
    <property type="protein sequence ID" value="MFC7338109.1"/>
    <property type="molecule type" value="Genomic_DNA"/>
</dbReference>
<keyword evidence="3" id="KW-1185">Reference proteome</keyword>
<dbReference type="RefSeq" id="WP_379713061.1">
    <property type="nucleotide sequence ID" value="NZ_JBHTBS010000006.1"/>
</dbReference>
<dbReference type="PANTHER" id="PTHR30383:SF5">
    <property type="entry name" value="SGNH HYDROLASE-TYPE ESTERASE DOMAIN-CONTAINING PROTEIN"/>
    <property type="match status" value="1"/>
</dbReference>
<dbReference type="Pfam" id="PF13472">
    <property type="entry name" value="Lipase_GDSL_2"/>
    <property type="match status" value="1"/>
</dbReference>
<evidence type="ECO:0000313" key="3">
    <source>
        <dbReference type="Proteomes" id="UP001596472"/>
    </source>
</evidence>
<feature type="domain" description="SGNH hydrolase-type esterase" evidence="1">
    <location>
        <begin position="18"/>
        <end position="171"/>
    </location>
</feature>
<dbReference type="SUPFAM" id="SSF52266">
    <property type="entry name" value="SGNH hydrolase"/>
    <property type="match status" value="1"/>
</dbReference>
<comment type="caution">
    <text evidence="2">The sequence shown here is derived from an EMBL/GenBank/DDBJ whole genome shotgun (WGS) entry which is preliminary data.</text>
</comment>
<evidence type="ECO:0000313" key="2">
    <source>
        <dbReference type="EMBL" id="MFC7338109.1"/>
    </source>
</evidence>
<gene>
    <name evidence="2" type="ORF">ACFQY0_13025</name>
</gene>
<sequence>MKVSHFEGLNTRPDVIMLGDSLTASAEWQEVFLGVSIVNRGIDGETTFGLRGRLEEVIKRRPGGVFLMIGVNDFMVGESVERVRDRYQEIIKRLSETGDIHVFVQSTILQGGNVGLEKRRRVTELNRWLREYCDRHEHATFIDLNHVLAPEGFLSERFTLDGIHLNGDGYREWARLIEPMVRQIGSREE</sequence>
<protein>
    <submittedName>
        <fullName evidence="2">GDSL-type esterase/lipase family protein</fullName>
    </submittedName>
</protein>
<evidence type="ECO:0000259" key="1">
    <source>
        <dbReference type="Pfam" id="PF13472"/>
    </source>
</evidence>
<proteinExistence type="predicted"/>
<dbReference type="Gene3D" id="3.40.50.1110">
    <property type="entry name" value="SGNH hydrolase"/>
    <property type="match status" value="1"/>
</dbReference>
<dbReference type="InterPro" id="IPR013830">
    <property type="entry name" value="SGNH_hydro"/>
</dbReference>
<name>A0ABW2L8N9_9BACT</name>
<reference evidence="3" key="1">
    <citation type="journal article" date="2019" name="Int. J. Syst. Evol. Microbiol.">
        <title>The Global Catalogue of Microorganisms (GCM) 10K type strain sequencing project: providing services to taxonomists for standard genome sequencing and annotation.</title>
        <authorList>
            <consortium name="The Broad Institute Genomics Platform"/>
            <consortium name="The Broad Institute Genome Sequencing Center for Infectious Disease"/>
            <person name="Wu L."/>
            <person name="Ma J."/>
        </authorList>
    </citation>
    <scope>NUCLEOTIDE SEQUENCE [LARGE SCALE GENOMIC DNA]</scope>
    <source>
        <strain evidence="3">CGMCC 4.1467</strain>
    </source>
</reference>
<dbReference type="InterPro" id="IPR051532">
    <property type="entry name" value="Ester_Hydrolysis_Enzymes"/>
</dbReference>
<organism evidence="2 3">
    <name type="scientific">Haloferula chungangensis</name>
    <dbReference type="NCBI Taxonomy" id="1048331"/>
    <lineage>
        <taxon>Bacteria</taxon>
        <taxon>Pseudomonadati</taxon>
        <taxon>Verrucomicrobiota</taxon>
        <taxon>Verrucomicrobiia</taxon>
        <taxon>Verrucomicrobiales</taxon>
        <taxon>Verrucomicrobiaceae</taxon>
        <taxon>Haloferula</taxon>
    </lineage>
</organism>